<evidence type="ECO:0000259" key="1">
    <source>
        <dbReference type="Pfam" id="PF20150"/>
    </source>
</evidence>
<accession>A0ABR1USE4</accession>
<feature type="domain" description="2EXR" evidence="1">
    <location>
        <begin position="3"/>
        <end position="71"/>
    </location>
</feature>
<protein>
    <recommendedName>
        <fullName evidence="1">2EXR domain-containing protein</fullName>
    </recommendedName>
</protein>
<name>A0ABR1USE4_9PEZI</name>
<organism evidence="2 3">
    <name type="scientific">Apiospora saccharicola</name>
    <dbReference type="NCBI Taxonomy" id="335842"/>
    <lineage>
        <taxon>Eukaryota</taxon>
        <taxon>Fungi</taxon>
        <taxon>Dikarya</taxon>
        <taxon>Ascomycota</taxon>
        <taxon>Pezizomycotina</taxon>
        <taxon>Sordariomycetes</taxon>
        <taxon>Xylariomycetidae</taxon>
        <taxon>Amphisphaeriales</taxon>
        <taxon>Apiosporaceae</taxon>
        <taxon>Apiospora</taxon>
    </lineage>
</organism>
<sequence>MAFSRFGQLPPEIRNHIWKDFLDEEADGRLFFLHRWTFRILPTQNNISPLFSVSVESRALAKSFYNLCVPVHRLPPWGPAREPMSCKDWLWHTSKIRWGKGIGSQGQQGWTGRERYWYHYALTKAGDSAQGVLRGLTDEMCSPRGCVYFNAATDRFVLSYDAYTRDKAELDPQMDVCVYQMTLDRKAKALGSGQRSRKKKKKHSPLHEYEVPRRHFSSRLPAEAMGQLRNIVFVDVKDGPTGGVGEPQALFGSTLGVLWVPLPEEREAGFRLTYLADLETRGMMPAEEEEVDLNWWSDLFPAILTGPRTVHYLEILTSRSCTLVGEVEKRTARCLDIVELKIDKPNDDGEATNNGEYGNML</sequence>
<evidence type="ECO:0000313" key="2">
    <source>
        <dbReference type="EMBL" id="KAK8060965.1"/>
    </source>
</evidence>
<dbReference type="Proteomes" id="UP001446871">
    <property type="component" value="Unassembled WGS sequence"/>
</dbReference>
<dbReference type="Pfam" id="PF20150">
    <property type="entry name" value="2EXR"/>
    <property type="match status" value="1"/>
</dbReference>
<reference evidence="2 3" key="1">
    <citation type="submission" date="2023-01" db="EMBL/GenBank/DDBJ databases">
        <title>Analysis of 21 Apiospora genomes using comparative genomics revels a genus with tremendous synthesis potential of carbohydrate active enzymes and secondary metabolites.</title>
        <authorList>
            <person name="Sorensen T."/>
        </authorList>
    </citation>
    <scope>NUCLEOTIDE SEQUENCE [LARGE SCALE GENOMIC DNA]</scope>
    <source>
        <strain evidence="2 3">CBS 83171</strain>
    </source>
</reference>
<dbReference type="EMBL" id="JAQQWM010000006">
    <property type="protein sequence ID" value="KAK8060965.1"/>
    <property type="molecule type" value="Genomic_DNA"/>
</dbReference>
<comment type="caution">
    <text evidence="2">The sequence shown here is derived from an EMBL/GenBank/DDBJ whole genome shotgun (WGS) entry which is preliminary data.</text>
</comment>
<dbReference type="InterPro" id="IPR045518">
    <property type="entry name" value="2EXR"/>
</dbReference>
<keyword evidence="3" id="KW-1185">Reference proteome</keyword>
<evidence type="ECO:0000313" key="3">
    <source>
        <dbReference type="Proteomes" id="UP001446871"/>
    </source>
</evidence>
<gene>
    <name evidence="2" type="ORF">PG996_010895</name>
</gene>
<proteinExistence type="predicted"/>